<dbReference type="EMBL" id="RJUK01000002">
    <property type="protein sequence ID" value="ROQ18455.1"/>
    <property type="molecule type" value="Genomic_DNA"/>
</dbReference>
<reference evidence="1 2" key="1">
    <citation type="submission" date="2018-11" db="EMBL/GenBank/DDBJ databases">
        <title>Genomic Encyclopedia of Type Strains, Phase IV (KMG-IV): sequencing the most valuable type-strain genomes for metagenomic binning, comparative biology and taxonomic classification.</title>
        <authorList>
            <person name="Goeker M."/>
        </authorList>
    </citation>
    <scope>NUCLEOTIDE SEQUENCE [LARGE SCALE GENOMIC DNA]</scope>
    <source>
        <strain evidence="1 2">DSM 16974</strain>
    </source>
</reference>
<keyword evidence="2" id="KW-1185">Reference proteome</keyword>
<accession>A0A3N1NQI3</accession>
<dbReference type="OrthoDB" id="6380601at2"/>
<comment type="caution">
    <text evidence="1">The sequence shown here is derived from an EMBL/GenBank/DDBJ whole genome shotgun (WGS) entry which is preliminary data.</text>
</comment>
<protein>
    <recommendedName>
        <fullName evidence="3">Beta-barrel porin 2</fullName>
    </recommendedName>
</protein>
<organism evidence="1 2">
    <name type="scientific">Marinimicrobium koreense</name>
    <dbReference type="NCBI Taxonomy" id="306545"/>
    <lineage>
        <taxon>Bacteria</taxon>
        <taxon>Pseudomonadati</taxon>
        <taxon>Pseudomonadota</taxon>
        <taxon>Gammaproteobacteria</taxon>
        <taxon>Cellvibrionales</taxon>
        <taxon>Cellvibrionaceae</taxon>
        <taxon>Marinimicrobium</taxon>
    </lineage>
</organism>
<dbReference type="RefSeq" id="WP_123639084.1">
    <property type="nucleotide sequence ID" value="NZ_RJUK01000002.1"/>
</dbReference>
<proteinExistence type="predicted"/>
<sequence length="300" mass="34688">MASCLLGFAASATLAEESPWNTLRDAVDLSVSAGARHEDNLVVEELDSVSRESGSAWVGSVDLDLEQGLGGGREIGAGYFMEQRRFDQHPDYDLDLHYGYGNLSQRLGAVRWTTRLDGSIAYLGGERLLENRQIALEASRLFNRVWYLRGELAFKQTDLLQAPERNNDDTRAQFAGYYFLDGTAHYLSANYRFNAKRAEQFRFDYDGHRFGVLYNRRLSDWATLKLDWRYEERQYLSGASTPASGQRLDERERWRARLEIPMGKRLELELRYEHRDYGSNLESVDYTDNRLEARFTFELL</sequence>
<evidence type="ECO:0008006" key="3">
    <source>
        <dbReference type="Google" id="ProtNLM"/>
    </source>
</evidence>
<evidence type="ECO:0000313" key="1">
    <source>
        <dbReference type="EMBL" id="ROQ18455.1"/>
    </source>
</evidence>
<dbReference type="AlphaFoldDB" id="A0A3N1NQI3"/>
<name>A0A3N1NQI3_9GAMM</name>
<gene>
    <name evidence="1" type="ORF">EDC38_2682</name>
</gene>
<dbReference type="Proteomes" id="UP000273643">
    <property type="component" value="Unassembled WGS sequence"/>
</dbReference>
<evidence type="ECO:0000313" key="2">
    <source>
        <dbReference type="Proteomes" id="UP000273643"/>
    </source>
</evidence>